<reference evidence="1" key="1">
    <citation type="submission" date="2021-06" db="EMBL/GenBank/DDBJ databases">
        <authorList>
            <person name="Kallberg Y."/>
            <person name="Tangrot J."/>
            <person name="Rosling A."/>
        </authorList>
    </citation>
    <scope>NUCLEOTIDE SEQUENCE</scope>
    <source>
        <strain evidence="1">87-6 pot B 2015</strain>
    </source>
</reference>
<organism evidence="1 2">
    <name type="scientific">Funneliformis mosseae</name>
    <name type="common">Endomycorrhizal fungus</name>
    <name type="synonym">Glomus mosseae</name>
    <dbReference type="NCBI Taxonomy" id="27381"/>
    <lineage>
        <taxon>Eukaryota</taxon>
        <taxon>Fungi</taxon>
        <taxon>Fungi incertae sedis</taxon>
        <taxon>Mucoromycota</taxon>
        <taxon>Glomeromycotina</taxon>
        <taxon>Glomeromycetes</taxon>
        <taxon>Glomerales</taxon>
        <taxon>Glomeraceae</taxon>
        <taxon>Funneliformis</taxon>
    </lineage>
</organism>
<dbReference type="AlphaFoldDB" id="A0A9N9I0B8"/>
<protein>
    <submittedName>
        <fullName evidence="1">9109_t:CDS:1</fullName>
    </submittedName>
</protein>
<sequence>PKGCLKSKRVKSSLEQPSVKTQYKCKLYKQRGHNSKTCKEQEQLNTNANKRISMIKAKRNDIEGKNLKVLYI</sequence>
<evidence type="ECO:0000313" key="1">
    <source>
        <dbReference type="EMBL" id="CAG8714882.1"/>
    </source>
</evidence>
<evidence type="ECO:0000313" key="2">
    <source>
        <dbReference type="Proteomes" id="UP000789375"/>
    </source>
</evidence>
<comment type="caution">
    <text evidence="1">The sequence shown here is derived from an EMBL/GenBank/DDBJ whole genome shotgun (WGS) entry which is preliminary data.</text>
</comment>
<proteinExistence type="predicted"/>
<feature type="non-terminal residue" evidence="1">
    <location>
        <position position="72"/>
    </location>
</feature>
<gene>
    <name evidence="1" type="ORF">FMOSSE_LOCUS14571</name>
</gene>
<dbReference type="Proteomes" id="UP000789375">
    <property type="component" value="Unassembled WGS sequence"/>
</dbReference>
<accession>A0A9N9I0B8</accession>
<name>A0A9N9I0B8_FUNMO</name>
<dbReference type="EMBL" id="CAJVPP010011600">
    <property type="protein sequence ID" value="CAG8714882.1"/>
    <property type="molecule type" value="Genomic_DNA"/>
</dbReference>
<keyword evidence="2" id="KW-1185">Reference proteome</keyword>